<evidence type="ECO:0008006" key="2">
    <source>
        <dbReference type="Google" id="ProtNLM"/>
    </source>
</evidence>
<name>A0AA49GL62_9BACT</name>
<organism evidence="1">
    <name type="scientific">Roseihalotalea indica</name>
    <dbReference type="NCBI Taxonomy" id="2867963"/>
    <lineage>
        <taxon>Bacteria</taxon>
        <taxon>Pseudomonadati</taxon>
        <taxon>Bacteroidota</taxon>
        <taxon>Cytophagia</taxon>
        <taxon>Cytophagales</taxon>
        <taxon>Catalimonadaceae</taxon>
        <taxon>Roseihalotalea</taxon>
    </lineage>
</organism>
<reference evidence="1" key="2">
    <citation type="journal article" date="2024" name="Antonie Van Leeuwenhoek">
        <title>Roseihalotalea indica gen. nov., sp. nov., a halophilic Bacteroidetes from mesopelagic Southwest Indian Ocean with higher carbohydrate metabolic potential.</title>
        <authorList>
            <person name="Chen B."/>
            <person name="Zhang M."/>
            <person name="Lin D."/>
            <person name="Ye J."/>
            <person name="Tang K."/>
        </authorList>
    </citation>
    <scope>NUCLEOTIDE SEQUENCE</scope>
    <source>
        <strain evidence="1">TK19036</strain>
    </source>
</reference>
<evidence type="ECO:0000313" key="1">
    <source>
        <dbReference type="EMBL" id="WKN36332.1"/>
    </source>
</evidence>
<gene>
    <name evidence="1" type="ORF">K4G66_28640</name>
</gene>
<reference evidence="1" key="1">
    <citation type="journal article" date="2023" name="Comput. Struct. Biotechnol. J.">
        <title>Discovery of a novel marine Bacteroidetes with a rich repertoire of carbohydrate-active enzymes.</title>
        <authorList>
            <person name="Chen B."/>
            <person name="Liu G."/>
            <person name="Chen Q."/>
            <person name="Wang H."/>
            <person name="Liu L."/>
            <person name="Tang K."/>
        </authorList>
    </citation>
    <scope>NUCLEOTIDE SEQUENCE</scope>
    <source>
        <strain evidence="1">TK19036</strain>
    </source>
</reference>
<dbReference type="AlphaFoldDB" id="A0AA49GL62"/>
<proteinExistence type="predicted"/>
<sequence>MKPPHIQRLDDWVETLLTIPKILLLSKLTVRSPHRSTNHSDCVILGNGPSLKDFLANHLSFLDNKAVVCVNNFVRTTAYTSVKPHYYVLAATDFWLAEEKPGWKEERHRIFEELASQTTWPMVLLVPAMAQKHPKWKDTIKQNSNIQIAYFNNTPVEGLPAFRRFCLNQGLGMPRPHNVLVATLALTLMMRYQTIFITGADHSWLKEIFVSDDNRVFLSQKHFYDDQLQSDIYTAKARPMYAGATKGERKLHEVLQKFYYSFRSYWQLNEYAHSINTRVVNITPHSFIDAFERQSL</sequence>
<dbReference type="Gene3D" id="3.90.1480.10">
    <property type="entry name" value="Alpha-2,3-sialyltransferase"/>
    <property type="match status" value="1"/>
</dbReference>
<accession>A0AA49GL62</accession>
<dbReference type="EMBL" id="CP120682">
    <property type="protein sequence ID" value="WKN36332.1"/>
    <property type="molecule type" value="Genomic_DNA"/>
</dbReference>
<protein>
    <recommendedName>
        <fullName evidence="2">DUF115 domain-containing protein</fullName>
    </recommendedName>
</protein>